<protein>
    <recommendedName>
        <fullName evidence="5">Cytochrome c-type biogenesis protein</fullName>
    </recommendedName>
</protein>
<dbReference type="Gene3D" id="1.10.8.640">
    <property type="entry name" value="Cytochrome C biogenesis protein"/>
    <property type="match status" value="1"/>
</dbReference>
<sequence>MKFSSIAAVLLFVSSLSAESTFTNLTDPQEIRAFHDVTGRIRCICIPSIAIKSCSFNNCTVSAKLKVFIENRIRSGESADTIVEKMVKGFGPDAVKDPVIAKFIESGNTGMAESVVYGFGPDILAKPDSTWIDASLFMAGALGILLMFLYLKKRTTAKASSANPSQENEAFRKYLSEIEEKQK</sequence>
<accession>A0A4R9G4I1</accession>
<dbReference type="Proteomes" id="UP000298458">
    <property type="component" value="Unassembled WGS sequence"/>
</dbReference>
<keyword evidence="5" id="KW-0732">Signal</keyword>
<dbReference type="AlphaFoldDB" id="A0A4R9G4I1"/>
<reference evidence="7" key="1">
    <citation type="journal article" date="2019" name="PLoS Negl. Trop. Dis.">
        <title>Revisiting the worldwide diversity of Leptospira species in the environment.</title>
        <authorList>
            <person name="Vincent A.T."/>
            <person name="Schiettekatte O."/>
            <person name="Bourhy P."/>
            <person name="Veyrier F.J."/>
            <person name="Picardeau M."/>
        </authorList>
    </citation>
    <scope>NUCLEOTIDE SEQUENCE [LARGE SCALE GENOMIC DNA]</scope>
    <source>
        <strain evidence="7">SSW15</strain>
    </source>
</reference>
<evidence type="ECO:0000313" key="8">
    <source>
        <dbReference type="Proteomes" id="UP000298458"/>
    </source>
</evidence>
<dbReference type="InterPro" id="IPR038297">
    <property type="entry name" value="CcmH/CycL/NrfF/Ccl2_sf"/>
</dbReference>
<comment type="function">
    <text evidence="5">Possible subunit of a heme lyase.</text>
</comment>
<evidence type="ECO:0000259" key="6">
    <source>
        <dbReference type="Pfam" id="PF03918"/>
    </source>
</evidence>
<dbReference type="Pfam" id="PF03918">
    <property type="entry name" value="CcmH"/>
    <property type="match status" value="1"/>
</dbReference>
<feature type="transmembrane region" description="Helical" evidence="5">
    <location>
        <begin position="131"/>
        <end position="151"/>
    </location>
</feature>
<gene>
    <name evidence="7" type="ORF">EHO60_15425</name>
</gene>
<comment type="caution">
    <text evidence="7">The sequence shown here is derived from an EMBL/GenBank/DDBJ whole genome shotgun (WGS) entry which is preliminary data.</text>
</comment>
<dbReference type="OrthoDB" id="343940at2"/>
<dbReference type="RefSeq" id="WP_135769109.1">
    <property type="nucleotide sequence ID" value="NZ_RQET01000013.1"/>
</dbReference>
<evidence type="ECO:0000313" key="7">
    <source>
        <dbReference type="EMBL" id="TGK06428.1"/>
    </source>
</evidence>
<keyword evidence="5" id="KW-0472">Membrane</keyword>
<feature type="chain" id="PRO_5026375977" description="Cytochrome c-type biogenesis protein" evidence="5">
    <location>
        <begin position="19"/>
        <end position="183"/>
    </location>
</feature>
<evidence type="ECO:0000256" key="5">
    <source>
        <dbReference type="RuleBase" id="RU364112"/>
    </source>
</evidence>
<evidence type="ECO:0000256" key="3">
    <source>
        <dbReference type="ARBA" id="ARBA00022723"/>
    </source>
</evidence>
<keyword evidence="5" id="KW-1133">Transmembrane helix</keyword>
<dbReference type="GO" id="GO:0046872">
    <property type="term" value="F:metal ion binding"/>
    <property type="evidence" value="ECO:0007669"/>
    <property type="project" value="UniProtKB-KW"/>
</dbReference>
<dbReference type="EMBL" id="RQET01000013">
    <property type="protein sequence ID" value="TGK06428.1"/>
    <property type="molecule type" value="Genomic_DNA"/>
</dbReference>
<evidence type="ECO:0000256" key="2">
    <source>
        <dbReference type="ARBA" id="ARBA00022617"/>
    </source>
</evidence>
<keyword evidence="4 5" id="KW-0408">Iron</keyword>
<proteinExistence type="inferred from homology"/>
<evidence type="ECO:0000256" key="4">
    <source>
        <dbReference type="ARBA" id="ARBA00023004"/>
    </source>
</evidence>
<name>A0A4R9G4I1_9LEPT</name>
<comment type="similarity">
    <text evidence="1 5">Belongs to the CcmH/CycL/Ccl2/NrfF family.</text>
</comment>
<feature type="signal peptide" evidence="5">
    <location>
        <begin position="1"/>
        <end position="18"/>
    </location>
</feature>
<keyword evidence="5" id="KW-0812">Transmembrane</keyword>
<keyword evidence="3 5" id="KW-0479">Metal-binding</keyword>
<keyword evidence="8" id="KW-1185">Reference proteome</keyword>
<keyword evidence="2 5" id="KW-0349">Heme</keyword>
<feature type="domain" description="CcmH/CycL/Ccl2/NrfF N-terminal" evidence="6">
    <location>
        <begin position="8"/>
        <end position="98"/>
    </location>
</feature>
<dbReference type="InterPro" id="IPR005616">
    <property type="entry name" value="CcmH/CycL/Ccl2/NrfF_N"/>
</dbReference>
<organism evidence="7 8">
    <name type="scientific">Leptospira fletcheri</name>
    <dbReference type="NCBI Taxonomy" id="2484981"/>
    <lineage>
        <taxon>Bacteria</taxon>
        <taxon>Pseudomonadati</taxon>
        <taxon>Spirochaetota</taxon>
        <taxon>Spirochaetia</taxon>
        <taxon>Leptospirales</taxon>
        <taxon>Leptospiraceae</taxon>
        <taxon>Leptospira</taxon>
    </lineage>
</organism>
<evidence type="ECO:0000256" key="1">
    <source>
        <dbReference type="ARBA" id="ARBA00010342"/>
    </source>
</evidence>